<keyword evidence="5" id="KW-1185">Reference proteome</keyword>
<reference evidence="4 5" key="1">
    <citation type="submission" date="2018-11" db="EMBL/GenBank/DDBJ databases">
        <title>Genome sequencing of Paenibacillus sp. KCOM 3021 (= ChDC PVNT-B20).</title>
        <authorList>
            <person name="Kook J.-K."/>
            <person name="Park S.-N."/>
            <person name="Lim Y.K."/>
        </authorList>
    </citation>
    <scope>NUCLEOTIDE SEQUENCE [LARGE SCALE GENOMIC DNA]</scope>
    <source>
        <strain evidence="4 5">KCOM 3021</strain>
    </source>
</reference>
<dbReference type="CDD" id="cd06464">
    <property type="entry name" value="ACD_sHsps-like"/>
    <property type="match status" value="1"/>
</dbReference>
<dbReference type="SUPFAM" id="SSF49764">
    <property type="entry name" value="HSP20-like chaperones"/>
    <property type="match status" value="1"/>
</dbReference>
<organism evidence="4 5">
    <name type="scientific">Paenibacillus oralis</name>
    <dbReference type="NCBI Taxonomy" id="2490856"/>
    <lineage>
        <taxon>Bacteria</taxon>
        <taxon>Bacillati</taxon>
        <taxon>Bacillota</taxon>
        <taxon>Bacilli</taxon>
        <taxon>Bacillales</taxon>
        <taxon>Paenibacillaceae</taxon>
        <taxon>Paenibacillus</taxon>
    </lineage>
</organism>
<evidence type="ECO:0000259" key="3">
    <source>
        <dbReference type="PROSITE" id="PS01031"/>
    </source>
</evidence>
<dbReference type="OrthoDB" id="9811615at2"/>
<evidence type="ECO:0000256" key="2">
    <source>
        <dbReference type="RuleBase" id="RU003616"/>
    </source>
</evidence>
<feature type="domain" description="SHSP" evidence="3">
    <location>
        <begin position="65"/>
        <end position="172"/>
    </location>
</feature>
<comment type="similarity">
    <text evidence="1 2">Belongs to the small heat shock protein (HSP20) family.</text>
</comment>
<dbReference type="PANTHER" id="PTHR11527">
    <property type="entry name" value="HEAT-SHOCK PROTEIN 20 FAMILY MEMBER"/>
    <property type="match status" value="1"/>
</dbReference>
<sequence length="172" mass="19975">MYFSKGGVSMDMDRLKKWFEIAQQFHGKEFWDDVFREQIKPFKTSSEAYTSNLNENFSGMEQQPDSPQTEYPPIDVLKSEHEMLIVVDVPGYNKDQIEVFIEGRQLKIQGEPNMNYTGYTFIKSERHNGAFQRVIGLPGRVDTKEVTSFMDKGLLLIRFPIKPVQGRKVIID</sequence>
<proteinExistence type="inferred from homology"/>
<evidence type="ECO:0000256" key="1">
    <source>
        <dbReference type="PROSITE-ProRule" id="PRU00285"/>
    </source>
</evidence>
<dbReference type="InterPro" id="IPR008978">
    <property type="entry name" value="HSP20-like_chaperone"/>
</dbReference>
<dbReference type="Pfam" id="PF00011">
    <property type="entry name" value="HSP20"/>
    <property type="match status" value="1"/>
</dbReference>
<dbReference type="PROSITE" id="PS01031">
    <property type="entry name" value="SHSP"/>
    <property type="match status" value="1"/>
</dbReference>
<protein>
    <submittedName>
        <fullName evidence="4">Hsp20/alpha crystallin family protein</fullName>
    </submittedName>
</protein>
<comment type="caution">
    <text evidence="4">The sequence shown here is derived from an EMBL/GenBank/DDBJ whole genome shotgun (WGS) entry which is preliminary data.</text>
</comment>
<dbReference type="Gene3D" id="2.60.40.790">
    <property type="match status" value="1"/>
</dbReference>
<name>A0A3P3TXB9_9BACL</name>
<evidence type="ECO:0000313" key="4">
    <source>
        <dbReference type="EMBL" id="RRJ62762.1"/>
    </source>
</evidence>
<dbReference type="AlphaFoldDB" id="A0A3P3TXB9"/>
<dbReference type="EMBL" id="RRCN01000001">
    <property type="protein sequence ID" value="RRJ62762.1"/>
    <property type="molecule type" value="Genomic_DNA"/>
</dbReference>
<evidence type="ECO:0000313" key="5">
    <source>
        <dbReference type="Proteomes" id="UP000267017"/>
    </source>
</evidence>
<dbReference type="Proteomes" id="UP000267017">
    <property type="component" value="Unassembled WGS sequence"/>
</dbReference>
<dbReference type="InterPro" id="IPR002068">
    <property type="entry name" value="A-crystallin/Hsp20_dom"/>
</dbReference>
<accession>A0A3P3TXB9</accession>
<dbReference type="InterPro" id="IPR031107">
    <property type="entry name" value="Small_HSP"/>
</dbReference>
<gene>
    <name evidence="4" type="ORF">EHV15_07270</name>
</gene>